<comment type="caution">
    <text evidence="3">The sequence shown here is derived from an EMBL/GenBank/DDBJ whole genome shotgun (WGS) entry which is preliminary data.</text>
</comment>
<comment type="similarity">
    <text evidence="1">Belongs to the ABC transporter superfamily.</text>
</comment>
<protein>
    <recommendedName>
        <fullName evidence="5">ABC transporter ATP-binding protein</fullName>
    </recommendedName>
</protein>
<evidence type="ECO:0000313" key="3">
    <source>
        <dbReference type="EMBL" id="GAB46904.1"/>
    </source>
</evidence>
<keyword evidence="4" id="KW-1185">Reference proteome</keyword>
<dbReference type="SUPFAM" id="SSF52540">
    <property type="entry name" value="P-loop containing nucleoside triphosphate hydrolases"/>
    <property type="match status" value="1"/>
</dbReference>
<accession>H5UME6</accession>
<organism evidence="3 4">
    <name type="scientific">Mobilicoccus pelagius NBRC 104925</name>
    <dbReference type="NCBI Taxonomy" id="1089455"/>
    <lineage>
        <taxon>Bacteria</taxon>
        <taxon>Bacillati</taxon>
        <taxon>Actinomycetota</taxon>
        <taxon>Actinomycetes</taxon>
        <taxon>Micrococcales</taxon>
        <taxon>Dermatophilaceae</taxon>
        <taxon>Mobilicoccus</taxon>
    </lineage>
</organism>
<dbReference type="STRING" id="1089455.MOPEL_001_00220"/>
<keyword evidence="2" id="KW-0813">Transport</keyword>
<evidence type="ECO:0000256" key="1">
    <source>
        <dbReference type="ARBA" id="ARBA00005417"/>
    </source>
</evidence>
<proteinExistence type="inferred from homology"/>
<dbReference type="eggNOG" id="COG1131">
    <property type="taxonomic scope" value="Bacteria"/>
</dbReference>
<evidence type="ECO:0008006" key="5">
    <source>
        <dbReference type="Google" id="ProtNLM"/>
    </source>
</evidence>
<sequence>MEARLALGIALLTDPEVLVLDEPQNGLDPEGIIELRDLIRDLAARLALAVPVPVCRALGGLFTAAWTSALRRSVR</sequence>
<name>H5UME6_9MICO</name>
<gene>
    <name evidence="3" type="ORF">MOPEL_001_00220</name>
</gene>
<dbReference type="Gene3D" id="3.40.50.300">
    <property type="entry name" value="P-loop containing nucleotide triphosphate hydrolases"/>
    <property type="match status" value="1"/>
</dbReference>
<dbReference type="Proteomes" id="UP000004367">
    <property type="component" value="Unassembled WGS sequence"/>
</dbReference>
<dbReference type="PANTHER" id="PTHR43335">
    <property type="entry name" value="ABC TRANSPORTER, ATP-BINDING PROTEIN"/>
    <property type="match status" value="1"/>
</dbReference>
<dbReference type="AlphaFoldDB" id="H5UME6"/>
<reference evidence="3 4" key="1">
    <citation type="submission" date="2012-02" db="EMBL/GenBank/DDBJ databases">
        <title>Whole genome shotgun sequence of Mobilicoccus pelagius NBRC 104925.</title>
        <authorList>
            <person name="Yoshida Y."/>
            <person name="Hosoyama A."/>
            <person name="Tsuchikane K."/>
            <person name="Katsumata H."/>
            <person name="Yamazaki S."/>
            <person name="Fujita N."/>
        </authorList>
    </citation>
    <scope>NUCLEOTIDE SEQUENCE [LARGE SCALE GENOMIC DNA]</scope>
    <source>
        <strain evidence="3 4">NBRC 104925</strain>
    </source>
</reference>
<dbReference type="EMBL" id="BAFE01000001">
    <property type="protein sequence ID" value="GAB46904.1"/>
    <property type="molecule type" value="Genomic_DNA"/>
</dbReference>
<dbReference type="InterPro" id="IPR027417">
    <property type="entry name" value="P-loop_NTPase"/>
</dbReference>
<evidence type="ECO:0000256" key="2">
    <source>
        <dbReference type="ARBA" id="ARBA00022448"/>
    </source>
</evidence>
<evidence type="ECO:0000313" key="4">
    <source>
        <dbReference type="Proteomes" id="UP000004367"/>
    </source>
</evidence>
<dbReference type="PANTHER" id="PTHR43335:SF4">
    <property type="entry name" value="ABC TRANSPORTER, ATP-BINDING PROTEIN"/>
    <property type="match status" value="1"/>
</dbReference>